<dbReference type="EMBL" id="JBHSPX010000004">
    <property type="protein sequence ID" value="MFC6064363.1"/>
    <property type="molecule type" value="Genomic_DNA"/>
</dbReference>
<feature type="compositionally biased region" description="Low complexity" evidence="1">
    <location>
        <begin position="82"/>
        <end position="97"/>
    </location>
</feature>
<reference evidence="3" key="1">
    <citation type="journal article" date="2019" name="Int. J. Syst. Evol. Microbiol.">
        <title>The Global Catalogue of Microorganisms (GCM) 10K type strain sequencing project: providing services to taxonomists for standard genome sequencing and annotation.</title>
        <authorList>
            <consortium name="The Broad Institute Genomics Platform"/>
            <consortium name="The Broad Institute Genome Sequencing Center for Infectious Disease"/>
            <person name="Wu L."/>
            <person name="Ma J."/>
        </authorList>
    </citation>
    <scope>NUCLEOTIDE SEQUENCE [LARGE SCALE GENOMIC DNA]</scope>
    <source>
        <strain evidence="3">CGMCC 1.15180</strain>
    </source>
</reference>
<sequence length="228" mass="23704">MTNFDSDAALDALLGAADDAVLGALTDGLDLVNGLSATGVTPAPAPRGSRAGTPGPEVAEAAPQDERPRAPEAPDPLPAPLPASSDSPSSAHGSAPADDNVLVSELLELLQTALEQLDTLQRSLDRLPYSVSVEAVSAPLAWLREGVALRTADAAFALGALGQAERLLKRSYRQLLVGKLVVAEESDVLVRSKQRAHSLLRLVQAARPLVVRLFADETDCSALPLPTS</sequence>
<evidence type="ECO:0000313" key="2">
    <source>
        <dbReference type="EMBL" id="MFC6064363.1"/>
    </source>
</evidence>
<feature type="region of interest" description="Disordered" evidence="1">
    <location>
        <begin position="34"/>
        <end position="97"/>
    </location>
</feature>
<name>A0ABW1MKU7_9ACTN</name>
<protein>
    <submittedName>
        <fullName evidence="2">Uncharacterized protein</fullName>
    </submittedName>
</protein>
<evidence type="ECO:0000256" key="1">
    <source>
        <dbReference type="SAM" id="MobiDB-lite"/>
    </source>
</evidence>
<dbReference type="Proteomes" id="UP001596139">
    <property type="component" value="Unassembled WGS sequence"/>
</dbReference>
<accession>A0ABW1MKU7</accession>
<dbReference type="RefSeq" id="WP_031063854.1">
    <property type="nucleotide sequence ID" value="NZ_JBHSPX010000004.1"/>
</dbReference>
<organism evidence="2 3">
    <name type="scientific">Streptomyces ochraceiscleroticus</name>
    <dbReference type="NCBI Taxonomy" id="47761"/>
    <lineage>
        <taxon>Bacteria</taxon>
        <taxon>Bacillati</taxon>
        <taxon>Actinomycetota</taxon>
        <taxon>Actinomycetes</taxon>
        <taxon>Kitasatosporales</taxon>
        <taxon>Streptomycetaceae</taxon>
        <taxon>Streptomyces</taxon>
    </lineage>
</organism>
<comment type="caution">
    <text evidence="2">The sequence shown here is derived from an EMBL/GenBank/DDBJ whole genome shotgun (WGS) entry which is preliminary data.</text>
</comment>
<gene>
    <name evidence="2" type="ORF">ACFP4F_17670</name>
</gene>
<evidence type="ECO:0000313" key="3">
    <source>
        <dbReference type="Proteomes" id="UP001596139"/>
    </source>
</evidence>
<keyword evidence="3" id="KW-1185">Reference proteome</keyword>
<proteinExistence type="predicted"/>